<dbReference type="Gene3D" id="1.20.1250.20">
    <property type="entry name" value="MFS general substrate transporter like domains"/>
    <property type="match status" value="1"/>
</dbReference>
<feature type="domain" description="Major facilitator superfamily (MFS) profile" evidence="9">
    <location>
        <begin position="55"/>
        <end position="506"/>
    </location>
</feature>
<comment type="similarity">
    <text evidence="2 7">Belongs to the major facilitator superfamily. Sugar transporter (TC 2.A.1.1) family.</text>
</comment>
<feature type="transmembrane region" description="Helical" evidence="8">
    <location>
        <begin position="418"/>
        <end position="440"/>
    </location>
</feature>
<dbReference type="VEuPathDB" id="FungiDB:Z518_01798"/>
<dbReference type="RefSeq" id="XP_013277850.1">
    <property type="nucleotide sequence ID" value="XM_013422396.1"/>
</dbReference>
<dbReference type="InterPro" id="IPR003663">
    <property type="entry name" value="Sugar/inositol_transpt"/>
</dbReference>
<dbReference type="GO" id="GO:0005351">
    <property type="term" value="F:carbohydrate:proton symporter activity"/>
    <property type="evidence" value="ECO:0007669"/>
    <property type="project" value="TreeGrafter"/>
</dbReference>
<keyword evidence="4 8" id="KW-0812">Transmembrane</keyword>
<dbReference type="PROSITE" id="PS00217">
    <property type="entry name" value="SUGAR_TRANSPORT_2"/>
    <property type="match status" value="1"/>
</dbReference>
<feature type="transmembrane region" description="Helical" evidence="8">
    <location>
        <begin position="384"/>
        <end position="406"/>
    </location>
</feature>
<evidence type="ECO:0000256" key="6">
    <source>
        <dbReference type="ARBA" id="ARBA00023136"/>
    </source>
</evidence>
<evidence type="ECO:0000313" key="11">
    <source>
        <dbReference type="Proteomes" id="UP000053617"/>
    </source>
</evidence>
<feature type="transmembrane region" description="Helical" evidence="8">
    <location>
        <begin position="484"/>
        <end position="503"/>
    </location>
</feature>
<dbReference type="OrthoDB" id="6612291at2759"/>
<evidence type="ECO:0000256" key="1">
    <source>
        <dbReference type="ARBA" id="ARBA00004141"/>
    </source>
</evidence>
<dbReference type="FunFam" id="1.20.1250.20:FF:000078">
    <property type="entry name" value="MFS maltose transporter, putative"/>
    <property type="match status" value="1"/>
</dbReference>
<evidence type="ECO:0000256" key="3">
    <source>
        <dbReference type="ARBA" id="ARBA00022448"/>
    </source>
</evidence>
<evidence type="ECO:0000259" key="9">
    <source>
        <dbReference type="PROSITE" id="PS50850"/>
    </source>
</evidence>
<keyword evidence="6 8" id="KW-0472">Membrane</keyword>
<sequence length="551" mass="61250">MTTKASAQTLEKDEVQEQNIEDTHVRAQLAAQSIAFEKSLTFWQALTLYWRSSLWVLYGLLLAFNYGMDGIIAGYQVSVPKFREDYGTPYPTGTGVYYIIPGRWLSIFSGVSQACGILGSILAGWLADKIGRRYANAISCVISLAGVCVQYWSKGSLGVLCVGKAINGIPCGMWLVLSPLYASEVSCLRLRGVLSALTNTILLAGVFLFTGVMYHLGALPYRSSYMIPFACQWIVPGIVLLTFWFWPESPVWLARMGKREAAIKSLDRLHGRHSKIDKTALLAQIEETLDMERTMNSRSAQDSNSYLEAFSKSHRRRTVIVMFVYCCQYLSGNTFVIGYQAYFYQLIGYSTQKSLLLGLLHTSFLFVTNIIAWCVIAKVRRRPLIVWGQFLAAICLFLIGGLSVVGTPAAYRGVVGLMFIWGFLYEISLATVGWTVGSEIPALRMRSRTQGLGNVVLSFTSWVTAFIFPYVFNPDTGNLVGKVGFVFGGTTFIGFVGTFFLLPEGRDRTAAEMDILFERKTPTREFHTATVTVTEDTFRGGSGEQEMPIKA</sequence>
<evidence type="ECO:0000256" key="8">
    <source>
        <dbReference type="SAM" id="Phobius"/>
    </source>
</evidence>
<evidence type="ECO:0000256" key="7">
    <source>
        <dbReference type="RuleBase" id="RU003346"/>
    </source>
</evidence>
<dbReference type="InterPro" id="IPR005828">
    <property type="entry name" value="MFS_sugar_transport-like"/>
</dbReference>
<comment type="subcellular location">
    <subcellularLocation>
        <location evidence="1">Membrane</location>
        <topology evidence="1">Multi-pass membrane protein</topology>
    </subcellularLocation>
</comment>
<keyword evidence="3 7" id="KW-0813">Transport</keyword>
<dbReference type="PANTHER" id="PTHR48022:SF15">
    <property type="entry name" value="ALPHA-GLUCOSIDE TRANSPORTER, PUTATIVE (AFU_ORTHOLOGUE AFUA_5G00500)-RELATED"/>
    <property type="match status" value="1"/>
</dbReference>
<evidence type="ECO:0000256" key="4">
    <source>
        <dbReference type="ARBA" id="ARBA00022692"/>
    </source>
</evidence>
<proteinExistence type="inferred from homology"/>
<feature type="transmembrane region" description="Helical" evidence="8">
    <location>
        <begin position="165"/>
        <end position="182"/>
    </location>
</feature>
<dbReference type="Pfam" id="PF00083">
    <property type="entry name" value="Sugar_tr"/>
    <property type="match status" value="1"/>
</dbReference>
<dbReference type="HOGENOM" id="CLU_001265_11_0_1"/>
<dbReference type="GeneID" id="25289869"/>
<dbReference type="NCBIfam" id="TIGR00879">
    <property type="entry name" value="SP"/>
    <property type="match status" value="1"/>
</dbReference>
<dbReference type="PANTHER" id="PTHR48022">
    <property type="entry name" value="PLASTIDIC GLUCOSE TRANSPORTER 4"/>
    <property type="match status" value="1"/>
</dbReference>
<evidence type="ECO:0000313" key="10">
    <source>
        <dbReference type="EMBL" id="KIX10714.1"/>
    </source>
</evidence>
<dbReference type="InterPro" id="IPR036259">
    <property type="entry name" value="MFS_trans_sf"/>
</dbReference>
<evidence type="ECO:0000256" key="5">
    <source>
        <dbReference type="ARBA" id="ARBA00022989"/>
    </source>
</evidence>
<dbReference type="GO" id="GO:0016020">
    <property type="term" value="C:membrane"/>
    <property type="evidence" value="ECO:0007669"/>
    <property type="project" value="UniProtKB-SubCell"/>
</dbReference>
<protein>
    <recommendedName>
        <fullName evidence="9">Major facilitator superfamily (MFS) profile domain-containing protein</fullName>
    </recommendedName>
</protein>
<feature type="transmembrane region" description="Helical" evidence="8">
    <location>
        <begin position="48"/>
        <end position="68"/>
    </location>
</feature>
<dbReference type="PROSITE" id="PS50850">
    <property type="entry name" value="MFS"/>
    <property type="match status" value="1"/>
</dbReference>
<feature type="transmembrane region" description="Helical" evidence="8">
    <location>
        <begin position="452"/>
        <end position="472"/>
    </location>
</feature>
<feature type="transmembrane region" description="Helical" evidence="8">
    <location>
        <begin position="134"/>
        <end position="153"/>
    </location>
</feature>
<dbReference type="PROSITE" id="PS00216">
    <property type="entry name" value="SUGAR_TRANSPORT_1"/>
    <property type="match status" value="1"/>
</dbReference>
<keyword evidence="11" id="KW-1185">Reference proteome</keyword>
<dbReference type="AlphaFoldDB" id="A0A0D2IXF0"/>
<name>A0A0D2IXF0_9EURO</name>
<feature type="transmembrane region" description="Helical" evidence="8">
    <location>
        <begin position="194"/>
        <end position="214"/>
    </location>
</feature>
<dbReference type="InterPro" id="IPR005829">
    <property type="entry name" value="Sugar_transporter_CS"/>
</dbReference>
<feature type="transmembrane region" description="Helical" evidence="8">
    <location>
        <begin position="355"/>
        <end position="377"/>
    </location>
</feature>
<dbReference type="Proteomes" id="UP000053617">
    <property type="component" value="Unassembled WGS sequence"/>
</dbReference>
<keyword evidence="5 8" id="KW-1133">Transmembrane helix</keyword>
<evidence type="ECO:0000256" key="2">
    <source>
        <dbReference type="ARBA" id="ARBA00010992"/>
    </source>
</evidence>
<dbReference type="EMBL" id="KN847475">
    <property type="protein sequence ID" value="KIX10714.1"/>
    <property type="molecule type" value="Genomic_DNA"/>
</dbReference>
<accession>A0A0D2IXF0</accession>
<gene>
    <name evidence="10" type="ORF">Z518_01798</name>
</gene>
<dbReference type="InterPro" id="IPR050360">
    <property type="entry name" value="MFS_Sugar_Transporters"/>
</dbReference>
<organism evidence="10 11">
    <name type="scientific">Rhinocladiella mackenziei CBS 650.93</name>
    <dbReference type="NCBI Taxonomy" id="1442369"/>
    <lineage>
        <taxon>Eukaryota</taxon>
        <taxon>Fungi</taxon>
        <taxon>Dikarya</taxon>
        <taxon>Ascomycota</taxon>
        <taxon>Pezizomycotina</taxon>
        <taxon>Eurotiomycetes</taxon>
        <taxon>Chaetothyriomycetidae</taxon>
        <taxon>Chaetothyriales</taxon>
        <taxon>Herpotrichiellaceae</taxon>
        <taxon>Rhinocladiella</taxon>
    </lineage>
</organism>
<feature type="transmembrane region" description="Helical" evidence="8">
    <location>
        <begin position="319"/>
        <end position="343"/>
    </location>
</feature>
<dbReference type="InterPro" id="IPR020846">
    <property type="entry name" value="MFS_dom"/>
</dbReference>
<feature type="transmembrane region" description="Helical" evidence="8">
    <location>
        <begin position="104"/>
        <end position="127"/>
    </location>
</feature>
<reference evidence="10 11" key="1">
    <citation type="submission" date="2015-01" db="EMBL/GenBank/DDBJ databases">
        <title>The Genome Sequence of Rhinocladiella mackenzie CBS 650.93.</title>
        <authorList>
            <consortium name="The Broad Institute Genomics Platform"/>
            <person name="Cuomo C."/>
            <person name="de Hoog S."/>
            <person name="Gorbushina A."/>
            <person name="Stielow B."/>
            <person name="Teixiera M."/>
            <person name="Abouelleil A."/>
            <person name="Chapman S.B."/>
            <person name="Priest M."/>
            <person name="Young S.K."/>
            <person name="Wortman J."/>
            <person name="Nusbaum C."/>
            <person name="Birren B."/>
        </authorList>
    </citation>
    <scope>NUCLEOTIDE SEQUENCE [LARGE SCALE GENOMIC DNA]</scope>
    <source>
        <strain evidence="10 11">CBS 650.93</strain>
    </source>
</reference>
<dbReference type="SUPFAM" id="SSF103473">
    <property type="entry name" value="MFS general substrate transporter"/>
    <property type="match status" value="1"/>
</dbReference>
<feature type="transmembrane region" description="Helical" evidence="8">
    <location>
        <begin position="226"/>
        <end position="246"/>
    </location>
</feature>